<dbReference type="GO" id="GO:0003677">
    <property type="term" value="F:DNA binding"/>
    <property type="evidence" value="ECO:0007669"/>
    <property type="project" value="UniProtKB-KW"/>
</dbReference>
<dbReference type="Proteomes" id="UP000464013">
    <property type="component" value="Chromosome"/>
</dbReference>
<dbReference type="PANTHER" id="PTHR44688">
    <property type="entry name" value="DNA-BINDING TRANSCRIPTIONAL ACTIVATOR DEVR_DOSR"/>
    <property type="match status" value="1"/>
</dbReference>
<evidence type="ECO:0000256" key="4">
    <source>
        <dbReference type="SAM" id="MobiDB-lite"/>
    </source>
</evidence>
<dbReference type="InterPro" id="IPR016032">
    <property type="entry name" value="Sig_transdc_resp-reg_C-effctor"/>
</dbReference>
<dbReference type="Pfam" id="PF21155">
    <property type="entry name" value="VpsT-like_REC"/>
    <property type="match status" value="1"/>
</dbReference>
<dbReference type="FunFam" id="1.10.10.10:FF:000153">
    <property type="entry name" value="LuxR family transcriptional regulator"/>
    <property type="match status" value="1"/>
</dbReference>
<reference evidence="6 7" key="1">
    <citation type="submission" date="2019-01" db="EMBL/GenBank/DDBJ databases">
        <title>Complete genome of a denitifying bacterium Halomons sp. BC-M4-5.</title>
        <authorList>
            <person name="Wang L."/>
            <person name="Shao Z."/>
        </authorList>
    </citation>
    <scope>NUCLEOTIDE SEQUENCE [LARGE SCALE GENOMIC DNA]</scope>
    <source>
        <strain evidence="6 7">BC-M4-5</strain>
    </source>
</reference>
<keyword evidence="1" id="KW-0805">Transcription regulation</keyword>
<proteinExistence type="predicted"/>
<evidence type="ECO:0000256" key="1">
    <source>
        <dbReference type="ARBA" id="ARBA00023015"/>
    </source>
</evidence>
<dbReference type="Gene3D" id="1.10.10.10">
    <property type="entry name" value="Winged helix-like DNA-binding domain superfamily/Winged helix DNA-binding domain"/>
    <property type="match status" value="1"/>
</dbReference>
<dbReference type="PRINTS" id="PR00038">
    <property type="entry name" value="HTHLUXR"/>
</dbReference>
<feature type="domain" description="HTH luxR-type" evidence="5">
    <location>
        <begin position="150"/>
        <end position="216"/>
    </location>
</feature>
<dbReference type="Gene3D" id="3.40.50.2300">
    <property type="match status" value="1"/>
</dbReference>
<accession>A0A6I6SV86</accession>
<dbReference type="Pfam" id="PF00196">
    <property type="entry name" value="GerE"/>
    <property type="match status" value="1"/>
</dbReference>
<keyword evidence="7" id="KW-1185">Reference proteome</keyword>
<dbReference type="SUPFAM" id="SSF46894">
    <property type="entry name" value="C-terminal effector domain of the bipartite response regulators"/>
    <property type="match status" value="1"/>
</dbReference>
<sequence length="234" mass="26764">MELGRGIILLATESNPQTQLFVGYVHQQLQRDLYIVPPETPGEACSLVGEDSDSRTVVLLDIDHLEETTMQAWQAQYHQQPGWILTAFNLRNEDHAAQLLSLMQLKGVFYRSDSLELICKGLQRLLAGDFWLSRSLMTRLIDFYRRQQINCYRPACGITQRELEIIGLLGSGASNTEIAELLYVSEHTVKSHLYNIFRKINVSNRMQAVNWARQNLGPPPPMPLQRYDRASPNH</sequence>
<dbReference type="RefSeq" id="WP_159555617.1">
    <property type="nucleotide sequence ID" value="NZ_CP035042.1"/>
</dbReference>
<dbReference type="AlphaFoldDB" id="A0A6I6SV86"/>
<dbReference type="GO" id="GO:0006355">
    <property type="term" value="P:regulation of DNA-templated transcription"/>
    <property type="evidence" value="ECO:0007669"/>
    <property type="project" value="InterPro"/>
</dbReference>
<dbReference type="KEGG" id="htx:EKK97_23395"/>
<dbReference type="InterPro" id="IPR049151">
    <property type="entry name" value="CsgD-like_REC"/>
</dbReference>
<dbReference type="CDD" id="cd06170">
    <property type="entry name" value="LuxR_C_like"/>
    <property type="match status" value="1"/>
</dbReference>
<evidence type="ECO:0000259" key="5">
    <source>
        <dbReference type="PROSITE" id="PS50043"/>
    </source>
</evidence>
<feature type="region of interest" description="Disordered" evidence="4">
    <location>
        <begin position="214"/>
        <end position="234"/>
    </location>
</feature>
<dbReference type="InterPro" id="IPR000792">
    <property type="entry name" value="Tscrpt_reg_LuxR_C"/>
</dbReference>
<keyword evidence="3" id="KW-0804">Transcription</keyword>
<organism evidence="6 7">
    <name type="scientific">Billgrantia tianxiuensis</name>
    <dbReference type="NCBI Taxonomy" id="2497861"/>
    <lineage>
        <taxon>Bacteria</taxon>
        <taxon>Pseudomonadati</taxon>
        <taxon>Pseudomonadota</taxon>
        <taxon>Gammaproteobacteria</taxon>
        <taxon>Oceanospirillales</taxon>
        <taxon>Halomonadaceae</taxon>
        <taxon>Billgrantia</taxon>
    </lineage>
</organism>
<name>A0A6I6SV86_9GAMM</name>
<dbReference type="InterPro" id="IPR036388">
    <property type="entry name" value="WH-like_DNA-bd_sf"/>
</dbReference>
<gene>
    <name evidence="6" type="ORF">EKK97_23395</name>
</gene>
<evidence type="ECO:0000313" key="7">
    <source>
        <dbReference type="Proteomes" id="UP000464013"/>
    </source>
</evidence>
<protein>
    <submittedName>
        <fullName evidence="6">Response regulator transcription factor</fullName>
    </submittedName>
</protein>
<dbReference type="PANTHER" id="PTHR44688:SF16">
    <property type="entry name" value="DNA-BINDING TRANSCRIPTIONAL ACTIVATOR DEVR_DOSR"/>
    <property type="match status" value="1"/>
</dbReference>
<evidence type="ECO:0000256" key="2">
    <source>
        <dbReference type="ARBA" id="ARBA00023125"/>
    </source>
</evidence>
<dbReference type="PROSITE" id="PS50043">
    <property type="entry name" value="HTH_LUXR_2"/>
    <property type="match status" value="1"/>
</dbReference>
<dbReference type="OrthoDB" id="561214at2"/>
<evidence type="ECO:0000313" key="6">
    <source>
        <dbReference type="EMBL" id="QHC51965.1"/>
    </source>
</evidence>
<keyword evidence="2" id="KW-0238">DNA-binding</keyword>
<dbReference type="PROSITE" id="PS00622">
    <property type="entry name" value="HTH_LUXR_1"/>
    <property type="match status" value="1"/>
</dbReference>
<dbReference type="EMBL" id="CP035042">
    <property type="protein sequence ID" value="QHC51965.1"/>
    <property type="molecule type" value="Genomic_DNA"/>
</dbReference>
<dbReference type="SMART" id="SM00421">
    <property type="entry name" value="HTH_LUXR"/>
    <property type="match status" value="1"/>
</dbReference>
<evidence type="ECO:0000256" key="3">
    <source>
        <dbReference type="ARBA" id="ARBA00023163"/>
    </source>
</evidence>